<proteinExistence type="predicted"/>
<reference evidence="4" key="2">
    <citation type="submission" date="2016-10" db="EMBL/GenBank/DDBJ databases">
        <authorList>
            <person name="Varghese N."/>
            <person name="Submissions S."/>
        </authorList>
    </citation>
    <scope>NUCLEOTIDE SEQUENCE [LARGE SCALE GENOMIC DNA]</scope>
    <source>
        <strain evidence="4">CGMCC 1.12397</strain>
    </source>
</reference>
<reference evidence="2 5" key="3">
    <citation type="submission" date="2018-07" db="EMBL/GenBank/DDBJ databases">
        <title>Genome sequence of extremly halophilic archaeon Halopelagius longus strain BC12-B1.</title>
        <authorList>
            <person name="Zhang X."/>
        </authorList>
    </citation>
    <scope>NUCLEOTIDE SEQUENCE [LARGE SCALE GENOMIC DNA]</scope>
    <source>
        <strain evidence="2 5">BC12-B1</strain>
    </source>
</reference>
<dbReference type="EMBL" id="FNKQ01000003">
    <property type="protein sequence ID" value="SDQ79341.1"/>
    <property type="molecule type" value="Genomic_DNA"/>
</dbReference>
<dbReference type="RefSeq" id="WP_092537909.1">
    <property type="nucleotide sequence ID" value="NZ_FNKQ01000003.1"/>
</dbReference>
<keyword evidence="1" id="KW-0812">Transmembrane</keyword>
<evidence type="ECO:0000313" key="3">
    <source>
        <dbReference type="EMBL" id="SDQ79341.1"/>
    </source>
</evidence>
<accession>A0A1H1DS26</accession>
<evidence type="ECO:0000313" key="4">
    <source>
        <dbReference type="Proteomes" id="UP000199289"/>
    </source>
</evidence>
<feature type="transmembrane region" description="Helical" evidence="1">
    <location>
        <begin position="12"/>
        <end position="34"/>
    </location>
</feature>
<dbReference type="AlphaFoldDB" id="A0A1H1DS26"/>
<organism evidence="3 4">
    <name type="scientific">Halopelagius longus</name>
    <dbReference type="NCBI Taxonomy" id="1236180"/>
    <lineage>
        <taxon>Archaea</taxon>
        <taxon>Methanobacteriati</taxon>
        <taxon>Methanobacteriota</taxon>
        <taxon>Stenosarchaea group</taxon>
        <taxon>Halobacteria</taxon>
        <taxon>Halobacteriales</taxon>
        <taxon>Haloferacaceae</taxon>
    </lineage>
</organism>
<gene>
    <name evidence="2" type="ORF">DWB78_06780</name>
    <name evidence="3" type="ORF">SAMN05216278_2556</name>
</gene>
<dbReference type="Proteomes" id="UP000199289">
    <property type="component" value="Unassembled WGS sequence"/>
</dbReference>
<dbReference type="EMBL" id="QQST01000001">
    <property type="protein sequence ID" value="RDI71449.1"/>
    <property type="molecule type" value="Genomic_DNA"/>
</dbReference>
<evidence type="ECO:0000256" key="1">
    <source>
        <dbReference type="SAM" id="Phobius"/>
    </source>
</evidence>
<keyword evidence="5" id="KW-1185">Reference proteome</keyword>
<protein>
    <submittedName>
        <fullName evidence="3">Uncharacterized protein</fullName>
    </submittedName>
</protein>
<name>A0A1H1DS26_9EURY</name>
<sequence>MSTARRASTEIAVGTALSATAVFFALESLALLASGSATVPSTADSVLWFLAVVTGVLLFTDGAATLVAERVRVG</sequence>
<dbReference type="Proteomes" id="UP000255421">
    <property type="component" value="Unassembled WGS sequence"/>
</dbReference>
<keyword evidence="1" id="KW-1133">Transmembrane helix</keyword>
<evidence type="ECO:0000313" key="2">
    <source>
        <dbReference type="EMBL" id="RDI71449.1"/>
    </source>
</evidence>
<evidence type="ECO:0000313" key="5">
    <source>
        <dbReference type="Proteomes" id="UP000255421"/>
    </source>
</evidence>
<feature type="transmembrane region" description="Helical" evidence="1">
    <location>
        <begin position="46"/>
        <end position="68"/>
    </location>
</feature>
<reference evidence="3" key="1">
    <citation type="submission" date="2016-10" db="EMBL/GenBank/DDBJ databases">
        <authorList>
            <person name="de Groot N.N."/>
        </authorList>
    </citation>
    <scope>NUCLEOTIDE SEQUENCE [LARGE SCALE GENOMIC DNA]</scope>
    <source>
        <strain evidence="3">CGMCC 1.12397</strain>
    </source>
</reference>
<keyword evidence="1" id="KW-0472">Membrane</keyword>